<dbReference type="PANTHER" id="PTHR30537:SF5">
    <property type="entry name" value="HTH-TYPE TRANSCRIPTIONAL ACTIVATOR TTDR-RELATED"/>
    <property type="match status" value="1"/>
</dbReference>
<proteinExistence type="inferred from homology"/>
<dbReference type="InterPro" id="IPR005119">
    <property type="entry name" value="LysR_subst-bd"/>
</dbReference>
<dbReference type="EMBL" id="NPEF01000105">
    <property type="protein sequence ID" value="PJZ92780.1"/>
    <property type="molecule type" value="Genomic_DNA"/>
</dbReference>
<dbReference type="InterPro" id="IPR000847">
    <property type="entry name" value="LysR_HTH_N"/>
</dbReference>
<dbReference type="GO" id="GO:0003677">
    <property type="term" value="F:DNA binding"/>
    <property type="evidence" value="ECO:0007669"/>
    <property type="project" value="UniProtKB-KW"/>
</dbReference>
<dbReference type="Gene3D" id="1.10.10.10">
    <property type="entry name" value="Winged helix-like DNA-binding domain superfamily/Winged helix DNA-binding domain"/>
    <property type="match status" value="1"/>
</dbReference>
<dbReference type="PROSITE" id="PS50931">
    <property type="entry name" value="HTH_LYSR"/>
    <property type="match status" value="1"/>
</dbReference>
<evidence type="ECO:0000256" key="5">
    <source>
        <dbReference type="SAM" id="Coils"/>
    </source>
</evidence>
<dbReference type="FunFam" id="1.10.10.10:FF:000001">
    <property type="entry name" value="LysR family transcriptional regulator"/>
    <property type="match status" value="1"/>
</dbReference>
<name>A0A2N0B8C1_9LEPT</name>
<dbReference type="InterPro" id="IPR036388">
    <property type="entry name" value="WH-like_DNA-bd_sf"/>
</dbReference>
<dbReference type="InterPro" id="IPR036390">
    <property type="entry name" value="WH_DNA-bd_sf"/>
</dbReference>
<evidence type="ECO:0000256" key="4">
    <source>
        <dbReference type="ARBA" id="ARBA00023163"/>
    </source>
</evidence>
<evidence type="ECO:0000313" key="6">
    <source>
        <dbReference type="EMBL" id="PJZ92780.1"/>
    </source>
</evidence>
<keyword evidence="3" id="KW-0238">DNA-binding</keyword>
<reference evidence="6" key="1">
    <citation type="submission" date="2017-07" db="EMBL/GenBank/DDBJ databases">
        <title>Leptospira spp. isolated from tropical soils.</title>
        <authorList>
            <person name="Thibeaux R."/>
            <person name="Iraola G."/>
            <person name="Ferres I."/>
            <person name="Bierque E."/>
            <person name="Girault D."/>
            <person name="Soupe-Gilbert M.-E."/>
            <person name="Picardeau M."/>
            <person name="Goarant C."/>
        </authorList>
    </citation>
    <scope>NUCLEOTIDE SEQUENCE [LARGE SCALE GENOMIC DNA]</scope>
    <source>
        <strain evidence="6">ATI7-C-A5</strain>
    </source>
</reference>
<dbReference type="SUPFAM" id="SSF53850">
    <property type="entry name" value="Periplasmic binding protein-like II"/>
    <property type="match status" value="1"/>
</dbReference>
<keyword evidence="2" id="KW-0805">Transcription regulation</keyword>
<evidence type="ECO:0000256" key="2">
    <source>
        <dbReference type="ARBA" id="ARBA00023015"/>
    </source>
</evidence>
<protein>
    <submittedName>
        <fullName evidence="6">Uncharacterized protein</fullName>
    </submittedName>
</protein>
<gene>
    <name evidence="6" type="ORF">CH379_11305</name>
</gene>
<dbReference type="InterPro" id="IPR058163">
    <property type="entry name" value="LysR-type_TF_proteobact-type"/>
</dbReference>
<dbReference type="PANTHER" id="PTHR30537">
    <property type="entry name" value="HTH-TYPE TRANSCRIPTIONAL REGULATOR"/>
    <property type="match status" value="1"/>
</dbReference>
<dbReference type="OrthoDB" id="9815676at2"/>
<dbReference type="Pfam" id="PF00126">
    <property type="entry name" value="HTH_1"/>
    <property type="match status" value="1"/>
</dbReference>
<accession>A0A2N0B8C1</accession>
<evidence type="ECO:0000256" key="1">
    <source>
        <dbReference type="ARBA" id="ARBA00009437"/>
    </source>
</evidence>
<organism evidence="6">
    <name type="scientific">Leptospira ellisii</name>
    <dbReference type="NCBI Taxonomy" id="2023197"/>
    <lineage>
        <taxon>Bacteria</taxon>
        <taxon>Pseudomonadati</taxon>
        <taxon>Spirochaetota</taxon>
        <taxon>Spirochaetia</taxon>
        <taxon>Leptospirales</taxon>
        <taxon>Leptospiraceae</taxon>
        <taxon>Leptospira</taxon>
    </lineage>
</organism>
<dbReference type="AlphaFoldDB" id="A0A2N0B8C1"/>
<sequence>MTKVILTRIHNFHNVLNLKEILSKMERMNLESIADLEVFEAVCTEGNFAKAARKTGISIPSISKRISRLERALKVTLFERTTRTIRLTDAGDRFRIRAERILAELDQAEKEAGEEKELKGKIRITAPAPFATRIFPALAAEFRIRHPEIQLEIVFGNEKFNLIENKFDLGIRIMKPIKGTRCEVLMRNPIVAVASPSYLEKVGTPAHISELKNHPILFVDEQANVRVPGTKKTVAELSEDRAVRSNDGSFLCETIAQGSPGILFRSIWDVEKLLESGKLRRVFPDLLLNSDTAVCALFPSGENPPRRAVRFVEFLKSRIL</sequence>
<dbReference type="GO" id="GO:0003700">
    <property type="term" value="F:DNA-binding transcription factor activity"/>
    <property type="evidence" value="ECO:0007669"/>
    <property type="project" value="InterPro"/>
</dbReference>
<comment type="caution">
    <text evidence="6">The sequence shown here is derived from an EMBL/GenBank/DDBJ whole genome shotgun (WGS) entry which is preliminary data.</text>
</comment>
<dbReference type="Pfam" id="PF03466">
    <property type="entry name" value="LysR_substrate"/>
    <property type="match status" value="1"/>
</dbReference>
<keyword evidence="4" id="KW-0804">Transcription</keyword>
<comment type="similarity">
    <text evidence="1">Belongs to the LysR transcriptional regulatory family.</text>
</comment>
<dbReference type="CDD" id="cd08422">
    <property type="entry name" value="PBP2_CrgA_like"/>
    <property type="match status" value="1"/>
</dbReference>
<evidence type="ECO:0000256" key="3">
    <source>
        <dbReference type="ARBA" id="ARBA00023125"/>
    </source>
</evidence>
<dbReference type="SUPFAM" id="SSF46785">
    <property type="entry name" value="Winged helix' DNA-binding domain"/>
    <property type="match status" value="1"/>
</dbReference>
<feature type="coiled-coil region" evidence="5">
    <location>
        <begin position="91"/>
        <end position="118"/>
    </location>
</feature>
<keyword evidence="5" id="KW-0175">Coiled coil</keyword>
<accession>A0A2N0BH14</accession>
<dbReference type="Gene3D" id="3.40.190.290">
    <property type="match status" value="1"/>
</dbReference>